<dbReference type="CDD" id="cd06445">
    <property type="entry name" value="ATase"/>
    <property type="match status" value="1"/>
</dbReference>
<dbReference type="InterPro" id="IPR036388">
    <property type="entry name" value="WH-like_DNA-bd_sf"/>
</dbReference>
<evidence type="ECO:0000256" key="1">
    <source>
        <dbReference type="ARBA" id="ARBA00008711"/>
    </source>
</evidence>
<proteinExistence type="inferred from homology"/>
<reference evidence="5 6" key="1">
    <citation type="submission" date="2018-04" db="EMBL/GenBank/DDBJ databases">
        <title>Halococcoides cellulosivorans gen. nov., sp. nov., an extremely halophilic cellulose-utilizing haloarchaeon from hypersaline lakes.</title>
        <authorList>
            <person name="Sorokin D.Y."/>
            <person name="Toshchakov S.V."/>
            <person name="Samarov N.I."/>
            <person name="Korzhenkov A."/>
            <person name="Kublanov I.V."/>
        </authorList>
    </citation>
    <scope>NUCLEOTIDE SEQUENCE [LARGE SCALE GENOMIC DNA]</scope>
    <source>
        <strain evidence="5 6">HArcel1</strain>
    </source>
</reference>
<dbReference type="InterPro" id="IPR014048">
    <property type="entry name" value="MethylDNA_cys_MeTrfase_DNA-bd"/>
</dbReference>
<dbReference type="GeneID" id="36512014"/>
<dbReference type="Proteomes" id="UP000244727">
    <property type="component" value="Chromosome"/>
</dbReference>
<organism evidence="5 6">
    <name type="scientific">Halococcoides cellulosivorans</name>
    <dbReference type="NCBI Taxonomy" id="1679096"/>
    <lineage>
        <taxon>Archaea</taxon>
        <taxon>Methanobacteriati</taxon>
        <taxon>Methanobacteriota</taxon>
        <taxon>Stenosarchaea group</taxon>
        <taxon>Halobacteria</taxon>
        <taxon>Halobacteriales</taxon>
        <taxon>Haloarculaceae</taxon>
        <taxon>Halococcoides</taxon>
    </lineage>
</organism>
<dbReference type="PANTHER" id="PTHR46460:SF1">
    <property type="entry name" value="METHYLATED-DNA--PROTEIN-CYSTEINE METHYLTRANSFERASE"/>
    <property type="match status" value="1"/>
</dbReference>
<sequence length="153" mass="16423">MDERTGVFGRDTPYLDREIEIGVADGRLLSVTFPDTAGDRDGSEHPLLDRIEAVLGGEDDDLRDVEVALTMPTDRRRVLDALRSVPRGETVSLAQLARMTADLDPDADDAARTVASALRDNPVPIVVPSHRVSDGPDAAPATVASALRRVEGL</sequence>
<keyword evidence="5" id="KW-0489">Methyltransferase</keyword>
<dbReference type="PANTHER" id="PTHR46460">
    <property type="entry name" value="METHYLATED-DNA--PROTEIN-CYSTEINE METHYLTRANSFERASE"/>
    <property type="match status" value="1"/>
</dbReference>
<comment type="similarity">
    <text evidence="1">Belongs to the MGMT family.</text>
</comment>
<evidence type="ECO:0000256" key="2">
    <source>
        <dbReference type="ARBA" id="ARBA00015377"/>
    </source>
</evidence>
<dbReference type="Pfam" id="PF01035">
    <property type="entry name" value="DNA_binding_1"/>
    <property type="match status" value="1"/>
</dbReference>
<dbReference type="InterPro" id="IPR036217">
    <property type="entry name" value="MethylDNA_cys_MeTrfase_DNAb"/>
</dbReference>
<keyword evidence="5" id="KW-0808">Transferase</keyword>
<name>A0A2R4X0H4_9EURY</name>
<dbReference type="EMBL" id="CP028858">
    <property type="protein sequence ID" value="AWB27261.1"/>
    <property type="molecule type" value="Genomic_DNA"/>
</dbReference>
<dbReference type="KEGG" id="harc:HARCEL1_05865"/>
<keyword evidence="3" id="KW-0227">DNA damage</keyword>
<keyword evidence="6" id="KW-1185">Reference proteome</keyword>
<dbReference type="GO" id="GO:0003908">
    <property type="term" value="F:methylated-DNA-[protein]-cysteine S-methyltransferase activity"/>
    <property type="evidence" value="ECO:0007669"/>
    <property type="project" value="TreeGrafter"/>
</dbReference>
<dbReference type="Gene3D" id="1.10.10.10">
    <property type="entry name" value="Winged helix-like DNA-binding domain superfamily/Winged helix DNA-binding domain"/>
    <property type="match status" value="1"/>
</dbReference>
<gene>
    <name evidence="5" type="ORF">HARCEL1_05865</name>
</gene>
<dbReference type="SUPFAM" id="SSF46767">
    <property type="entry name" value="Methylated DNA-protein cysteine methyltransferase, C-terminal domain"/>
    <property type="match status" value="1"/>
</dbReference>
<accession>A0A2R4X0H4</accession>
<evidence type="ECO:0000313" key="6">
    <source>
        <dbReference type="Proteomes" id="UP000244727"/>
    </source>
</evidence>
<evidence type="ECO:0000256" key="3">
    <source>
        <dbReference type="ARBA" id="ARBA00022763"/>
    </source>
</evidence>
<dbReference type="AlphaFoldDB" id="A0A2R4X0H4"/>
<protein>
    <recommendedName>
        <fullName evidence="2">Methylated-DNA--protein-cysteine methyltransferase</fullName>
    </recommendedName>
</protein>
<feature type="domain" description="Methylated-DNA-[protein]-cysteine S-methyltransferase DNA binding" evidence="4">
    <location>
        <begin position="75"/>
        <end position="132"/>
    </location>
</feature>
<dbReference type="GO" id="GO:0006281">
    <property type="term" value="P:DNA repair"/>
    <property type="evidence" value="ECO:0007669"/>
    <property type="project" value="InterPro"/>
</dbReference>
<dbReference type="GO" id="GO:0032259">
    <property type="term" value="P:methylation"/>
    <property type="evidence" value="ECO:0007669"/>
    <property type="project" value="UniProtKB-KW"/>
</dbReference>
<evidence type="ECO:0000313" key="5">
    <source>
        <dbReference type="EMBL" id="AWB27261.1"/>
    </source>
</evidence>
<dbReference type="RefSeq" id="WP_108381630.1">
    <property type="nucleotide sequence ID" value="NZ_CP028858.1"/>
</dbReference>
<evidence type="ECO:0000259" key="4">
    <source>
        <dbReference type="Pfam" id="PF01035"/>
    </source>
</evidence>